<dbReference type="Proteomes" id="UP001220324">
    <property type="component" value="Unassembled WGS sequence"/>
</dbReference>
<evidence type="ECO:0000313" key="1">
    <source>
        <dbReference type="EMBL" id="KAJ5526007.1"/>
    </source>
</evidence>
<comment type="caution">
    <text evidence="1">The sequence shown here is derived from an EMBL/GenBank/DDBJ whole genome shotgun (WGS) entry which is preliminary data.</text>
</comment>
<proteinExistence type="predicted"/>
<keyword evidence="2" id="KW-1185">Reference proteome</keyword>
<evidence type="ECO:0000313" key="2">
    <source>
        <dbReference type="Proteomes" id="UP001220324"/>
    </source>
</evidence>
<protein>
    <submittedName>
        <fullName evidence="1">Uncharacterized protein</fullName>
    </submittedName>
</protein>
<reference evidence="1 2" key="1">
    <citation type="journal article" date="2023" name="IMA Fungus">
        <title>Comparative genomic study of the Penicillium genus elucidates a diverse pangenome and 15 lateral gene transfer events.</title>
        <authorList>
            <person name="Petersen C."/>
            <person name="Sorensen T."/>
            <person name="Nielsen M.R."/>
            <person name="Sondergaard T.E."/>
            <person name="Sorensen J.L."/>
            <person name="Fitzpatrick D.A."/>
            <person name="Frisvad J.C."/>
            <person name="Nielsen K.L."/>
        </authorList>
    </citation>
    <scope>NUCLEOTIDE SEQUENCE [LARGE SCALE GENOMIC DNA]</scope>
    <source>
        <strain evidence="1 2">IBT 35679</strain>
    </source>
</reference>
<dbReference type="AlphaFoldDB" id="A0AAD6CPS0"/>
<dbReference type="EMBL" id="JAQIZZ010000008">
    <property type="protein sequence ID" value="KAJ5526007.1"/>
    <property type="molecule type" value="Genomic_DNA"/>
</dbReference>
<organism evidence="1 2">
    <name type="scientific">Penicillium frequentans</name>
    <dbReference type="NCBI Taxonomy" id="3151616"/>
    <lineage>
        <taxon>Eukaryota</taxon>
        <taxon>Fungi</taxon>
        <taxon>Dikarya</taxon>
        <taxon>Ascomycota</taxon>
        <taxon>Pezizomycotina</taxon>
        <taxon>Eurotiomycetes</taxon>
        <taxon>Eurotiomycetidae</taxon>
        <taxon>Eurotiales</taxon>
        <taxon>Aspergillaceae</taxon>
        <taxon>Penicillium</taxon>
    </lineage>
</organism>
<gene>
    <name evidence="1" type="ORF">N7494_012657</name>
</gene>
<sequence length="59" mass="6578">MGLLKRDHQNSNELWGLVYEKADTWVQNELAEMQSEAIDVQSIGTWMSLLSGNTVGLAV</sequence>
<accession>A0AAD6CPS0</accession>
<name>A0AAD6CPS0_9EURO</name>